<gene>
    <name evidence="2" type="primary">ORF19772</name>
</gene>
<organism evidence="2">
    <name type="scientific">Arion vulgaris</name>
    <dbReference type="NCBI Taxonomy" id="1028688"/>
    <lineage>
        <taxon>Eukaryota</taxon>
        <taxon>Metazoa</taxon>
        <taxon>Spiralia</taxon>
        <taxon>Lophotrochozoa</taxon>
        <taxon>Mollusca</taxon>
        <taxon>Gastropoda</taxon>
        <taxon>Heterobranchia</taxon>
        <taxon>Euthyneura</taxon>
        <taxon>Panpulmonata</taxon>
        <taxon>Eupulmonata</taxon>
        <taxon>Stylommatophora</taxon>
        <taxon>Helicina</taxon>
        <taxon>Arionoidea</taxon>
        <taxon>Arionidae</taxon>
        <taxon>Arion</taxon>
    </lineage>
</organism>
<protein>
    <submittedName>
        <fullName evidence="2">Uncharacterized protein</fullName>
    </submittedName>
</protein>
<proteinExistence type="predicted"/>
<evidence type="ECO:0000256" key="1">
    <source>
        <dbReference type="SAM" id="MobiDB-lite"/>
    </source>
</evidence>
<sequence>RQLPHHHYQQKYEQRQELQAGPHSHLEKVDLFDSDIVHNTPPSSNNSSPVSQGHIRSQLKSAAMKHHVNMPDVPSLSPNIINRTRPVTSSNRKSDLETNADLVASHS</sequence>
<evidence type="ECO:0000313" key="2">
    <source>
        <dbReference type="EMBL" id="CEK53289.1"/>
    </source>
</evidence>
<feature type="non-terminal residue" evidence="2">
    <location>
        <position position="1"/>
    </location>
</feature>
<reference evidence="2" key="1">
    <citation type="submission" date="2014-12" db="EMBL/GenBank/DDBJ databases">
        <title>Insight into the proteome of Arion vulgaris.</title>
        <authorList>
            <person name="Aradska J."/>
            <person name="Bulat T."/>
            <person name="Smidak R."/>
            <person name="Sarate P."/>
            <person name="Gangsoo J."/>
            <person name="Sialana F."/>
            <person name="Bilban M."/>
            <person name="Lubec G."/>
        </authorList>
    </citation>
    <scope>NUCLEOTIDE SEQUENCE</scope>
    <source>
        <tissue evidence="2">Skin</tissue>
    </source>
</reference>
<name>A0A0B6YAR9_9EUPU</name>
<feature type="region of interest" description="Disordered" evidence="1">
    <location>
        <begin position="1"/>
        <end position="107"/>
    </location>
</feature>
<feature type="compositionally biased region" description="Polar residues" evidence="1">
    <location>
        <begin position="76"/>
        <end position="91"/>
    </location>
</feature>
<accession>A0A0B6YAR9</accession>
<dbReference type="EMBL" id="HACG01006424">
    <property type="protein sequence ID" value="CEK53289.1"/>
    <property type="molecule type" value="Transcribed_RNA"/>
</dbReference>
<feature type="non-terminal residue" evidence="2">
    <location>
        <position position="107"/>
    </location>
</feature>
<dbReference type="AlphaFoldDB" id="A0A0B6YAR9"/>
<feature type="compositionally biased region" description="Low complexity" evidence="1">
    <location>
        <begin position="39"/>
        <end position="51"/>
    </location>
</feature>